<comment type="caution">
    <text evidence="6">The sequence shown here is derived from an EMBL/GenBank/DDBJ whole genome shotgun (WGS) entry which is preliminary data.</text>
</comment>
<dbReference type="GO" id="GO:0004674">
    <property type="term" value="F:protein serine/threonine kinase activity"/>
    <property type="evidence" value="ECO:0007669"/>
    <property type="project" value="TreeGrafter"/>
</dbReference>
<evidence type="ECO:0000256" key="2">
    <source>
        <dbReference type="ARBA" id="ARBA00022741"/>
    </source>
</evidence>
<dbReference type="InterPro" id="IPR051681">
    <property type="entry name" value="Ser/Thr_Kinases-Pseudokinases"/>
</dbReference>
<name>A0AAD7FHK0_9AGAR</name>
<keyword evidence="7" id="KW-1185">Reference proteome</keyword>
<dbReference type="PANTHER" id="PTHR44329:SF288">
    <property type="entry name" value="MITOGEN-ACTIVATED PROTEIN KINASE KINASE KINASE 20"/>
    <property type="match status" value="1"/>
</dbReference>
<dbReference type="PROSITE" id="PS50011">
    <property type="entry name" value="PROTEIN_KINASE_DOM"/>
    <property type="match status" value="1"/>
</dbReference>
<protein>
    <submittedName>
        <fullName evidence="6">Kinase-like domain-containing protein</fullName>
    </submittedName>
</protein>
<evidence type="ECO:0000256" key="4">
    <source>
        <dbReference type="ARBA" id="ARBA00022840"/>
    </source>
</evidence>
<keyword evidence="2" id="KW-0547">Nucleotide-binding</keyword>
<evidence type="ECO:0000313" key="6">
    <source>
        <dbReference type="EMBL" id="KAJ7619288.1"/>
    </source>
</evidence>
<keyword evidence="3 6" id="KW-0418">Kinase</keyword>
<dbReference type="PROSITE" id="PS00109">
    <property type="entry name" value="PROTEIN_KINASE_TYR"/>
    <property type="match status" value="1"/>
</dbReference>
<evidence type="ECO:0000256" key="1">
    <source>
        <dbReference type="ARBA" id="ARBA00022679"/>
    </source>
</evidence>
<accession>A0AAD7FHK0</accession>
<reference evidence="6" key="1">
    <citation type="submission" date="2023-03" db="EMBL/GenBank/DDBJ databases">
        <title>Massive genome expansion in bonnet fungi (Mycena s.s.) driven by repeated elements and novel gene families across ecological guilds.</title>
        <authorList>
            <consortium name="Lawrence Berkeley National Laboratory"/>
            <person name="Harder C.B."/>
            <person name="Miyauchi S."/>
            <person name="Viragh M."/>
            <person name="Kuo A."/>
            <person name="Thoen E."/>
            <person name="Andreopoulos B."/>
            <person name="Lu D."/>
            <person name="Skrede I."/>
            <person name="Drula E."/>
            <person name="Henrissat B."/>
            <person name="Morin E."/>
            <person name="Kohler A."/>
            <person name="Barry K."/>
            <person name="LaButti K."/>
            <person name="Morin E."/>
            <person name="Salamov A."/>
            <person name="Lipzen A."/>
            <person name="Mereny Z."/>
            <person name="Hegedus B."/>
            <person name="Baldrian P."/>
            <person name="Stursova M."/>
            <person name="Weitz H."/>
            <person name="Taylor A."/>
            <person name="Grigoriev I.V."/>
            <person name="Nagy L.G."/>
            <person name="Martin F."/>
            <person name="Kauserud H."/>
        </authorList>
    </citation>
    <scope>NUCLEOTIDE SEQUENCE</scope>
    <source>
        <strain evidence="6">9284</strain>
    </source>
</reference>
<dbReference type="InterPro" id="IPR008266">
    <property type="entry name" value="Tyr_kinase_AS"/>
</dbReference>
<dbReference type="Pfam" id="PF07714">
    <property type="entry name" value="PK_Tyr_Ser-Thr"/>
    <property type="match status" value="1"/>
</dbReference>
<sequence length="475" mass="53221">MNRQQTSPTARPARKSGTRATRILLYQSLISFLEDACKGASSTPDTDRIQKLLKGYSASMASDSIVQVLTHSLENKRTLLDLSSQLGLAAHASLRDCLRDDEEETVARIVSIFDSTDMQEVVLALEGDSAQGFLDVVQEALDRGALIDQEHARTGRRIIRKLSEACDKLPSSLFITKVVARETHPSFGGGFGDVYRARYRGQNVALKHMRHFLRGSQLRDIRLRLCREALVWKDLDHPNILPFIGIDRETFPNSLCMVSPWMENGTVLKYLDVHGRGNVNKLLFEIAQGIQYLHSRNIVHGDLRGANILIKEDWVASLADFGLSSFTDTTSKTHTSNRAGSMYWMAPELIDPDRFGLKFVRTPATDVYAFGCVCFELFTGRPPFSELSETAALFKIIAGERAKRPNVEIMISDDLWIAITTYWAEDRASRPAIDIVLQNPVWPNPQPTSVPEREKSTELEVNFDPVPVPQSMSLV</sequence>
<evidence type="ECO:0000313" key="7">
    <source>
        <dbReference type="Proteomes" id="UP001221142"/>
    </source>
</evidence>
<evidence type="ECO:0000256" key="3">
    <source>
        <dbReference type="ARBA" id="ARBA00022777"/>
    </source>
</evidence>
<dbReference type="EMBL" id="JARKIF010000018">
    <property type="protein sequence ID" value="KAJ7619288.1"/>
    <property type="molecule type" value="Genomic_DNA"/>
</dbReference>
<gene>
    <name evidence="6" type="ORF">FB45DRAFT_155684</name>
</gene>
<dbReference type="Gene3D" id="1.10.510.10">
    <property type="entry name" value="Transferase(Phosphotransferase) domain 1"/>
    <property type="match status" value="1"/>
</dbReference>
<dbReference type="InterPro" id="IPR001245">
    <property type="entry name" value="Ser-Thr/Tyr_kinase_cat_dom"/>
</dbReference>
<keyword evidence="4" id="KW-0067">ATP-binding</keyword>
<dbReference type="InterPro" id="IPR011009">
    <property type="entry name" value="Kinase-like_dom_sf"/>
</dbReference>
<dbReference type="GO" id="GO:0005524">
    <property type="term" value="F:ATP binding"/>
    <property type="evidence" value="ECO:0007669"/>
    <property type="project" value="UniProtKB-KW"/>
</dbReference>
<proteinExistence type="predicted"/>
<dbReference type="PANTHER" id="PTHR44329">
    <property type="entry name" value="SERINE/THREONINE-PROTEIN KINASE TNNI3K-RELATED"/>
    <property type="match status" value="1"/>
</dbReference>
<dbReference type="AlphaFoldDB" id="A0AAD7FHK0"/>
<feature type="domain" description="Protein kinase" evidence="5">
    <location>
        <begin position="180"/>
        <end position="442"/>
    </location>
</feature>
<dbReference type="SUPFAM" id="SSF56112">
    <property type="entry name" value="Protein kinase-like (PK-like)"/>
    <property type="match status" value="1"/>
</dbReference>
<keyword evidence="1" id="KW-0808">Transferase</keyword>
<organism evidence="6 7">
    <name type="scientific">Roridomyces roridus</name>
    <dbReference type="NCBI Taxonomy" id="1738132"/>
    <lineage>
        <taxon>Eukaryota</taxon>
        <taxon>Fungi</taxon>
        <taxon>Dikarya</taxon>
        <taxon>Basidiomycota</taxon>
        <taxon>Agaricomycotina</taxon>
        <taxon>Agaricomycetes</taxon>
        <taxon>Agaricomycetidae</taxon>
        <taxon>Agaricales</taxon>
        <taxon>Marasmiineae</taxon>
        <taxon>Mycenaceae</taxon>
        <taxon>Roridomyces</taxon>
    </lineage>
</organism>
<dbReference type="Proteomes" id="UP001221142">
    <property type="component" value="Unassembled WGS sequence"/>
</dbReference>
<evidence type="ECO:0000259" key="5">
    <source>
        <dbReference type="PROSITE" id="PS50011"/>
    </source>
</evidence>
<dbReference type="InterPro" id="IPR000719">
    <property type="entry name" value="Prot_kinase_dom"/>
</dbReference>